<gene>
    <name evidence="1" type="ORF">CH063_12237</name>
</gene>
<protein>
    <submittedName>
        <fullName evidence="1">Uncharacterized protein</fullName>
    </submittedName>
</protein>
<feature type="non-terminal residue" evidence="1">
    <location>
        <position position="62"/>
    </location>
</feature>
<accession>H1VPK7</accession>
<reference evidence="2" key="1">
    <citation type="journal article" date="2012" name="Nat. Genet.">
        <title>Lifestyle transitions in plant pathogenic Colletotrichum fungi deciphered by genome and transcriptome analyses.</title>
        <authorList>
            <person name="O'Connell R.J."/>
            <person name="Thon M.R."/>
            <person name="Hacquard S."/>
            <person name="Amyotte S.G."/>
            <person name="Kleemann J."/>
            <person name="Torres M.F."/>
            <person name="Damm U."/>
            <person name="Buiate E.A."/>
            <person name="Epstein L."/>
            <person name="Alkan N."/>
            <person name="Altmueller J."/>
            <person name="Alvarado-Balderrama L."/>
            <person name="Bauser C.A."/>
            <person name="Becker C."/>
            <person name="Birren B.W."/>
            <person name="Chen Z."/>
            <person name="Choi J."/>
            <person name="Crouch J.A."/>
            <person name="Duvick J.P."/>
            <person name="Farman M.A."/>
            <person name="Gan P."/>
            <person name="Heiman D."/>
            <person name="Henrissat B."/>
            <person name="Howard R.J."/>
            <person name="Kabbage M."/>
            <person name="Koch C."/>
            <person name="Kracher B."/>
            <person name="Kubo Y."/>
            <person name="Law A.D."/>
            <person name="Lebrun M.-H."/>
            <person name="Lee Y.-H."/>
            <person name="Miyara I."/>
            <person name="Moore N."/>
            <person name="Neumann U."/>
            <person name="Nordstroem K."/>
            <person name="Panaccione D.G."/>
            <person name="Panstruga R."/>
            <person name="Place M."/>
            <person name="Proctor R.H."/>
            <person name="Prusky D."/>
            <person name="Rech G."/>
            <person name="Reinhardt R."/>
            <person name="Rollins J.A."/>
            <person name="Rounsley S."/>
            <person name="Schardl C.L."/>
            <person name="Schwartz D.C."/>
            <person name="Shenoy N."/>
            <person name="Shirasu K."/>
            <person name="Sikhakolli U.R."/>
            <person name="Stueber K."/>
            <person name="Sukno S.A."/>
            <person name="Sweigard J.A."/>
            <person name="Takano Y."/>
            <person name="Takahara H."/>
            <person name="Trail F."/>
            <person name="van der Does H.C."/>
            <person name="Voll L.M."/>
            <person name="Will I."/>
            <person name="Young S."/>
            <person name="Zeng Q."/>
            <person name="Zhang J."/>
            <person name="Zhou S."/>
            <person name="Dickman M.B."/>
            <person name="Schulze-Lefert P."/>
            <person name="Ver Loren van Themaat E."/>
            <person name="Ma L.-J."/>
            <person name="Vaillancourt L.J."/>
        </authorList>
    </citation>
    <scope>NUCLEOTIDE SEQUENCE [LARGE SCALE GENOMIC DNA]</scope>
    <source>
        <strain evidence="2">IMI 349063</strain>
    </source>
</reference>
<dbReference type="HOGENOM" id="CLU_2910246_0_0_1"/>
<organism evidence="1 2">
    <name type="scientific">Colletotrichum higginsianum (strain IMI 349063)</name>
    <name type="common">Crucifer anthracnose fungus</name>
    <dbReference type="NCBI Taxonomy" id="759273"/>
    <lineage>
        <taxon>Eukaryota</taxon>
        <taxon>Fungi</taxon>
        <taxon>Dikarya</taxon>
        <taxon>Ascomycota</taxon>
        <taxon>Pezizomycotina</taxon>
        <taxon>Sordariomycetes</taxon>
        <taxon>Hypocreomycetidae</taxon>
        <taxon>Glomerellales</taxon>
        <taxon>Glomerellaceae</taxon>
        <taxon>Colletotrichum</taxon>
        <taxon>Colletotrichum destructivum species complex</taxon>
    </lineage>
</organism>
<evidence type="ECO:0000313" key="1">
    <source>
        <dbReference type="EMBL" id="CCF42162.1"/>
    </source>
</evidence>
<proteinExistence type="predicted"/>
<sequence>MGSAKISPDGIGAEGIGSTVVTGDVESIKVVGTGMVFDRRGHDVALPEVSRLLVKFAVSVRQ</sequence>
<dbReference type="Proteomes" id="UP000007174">
    <property type="component" value="Unassembled WGS sequence"/>
</dbReference>
<dbReference type="AlphaFoldDB" id="H1VPK7"/>
<name>H1VPK7_COLHI</name>
<evidence type="ECO:0000313" key="2">
    <source>
        <dbReference type="Proteomes" id="UP000007174"/>
    </source>
</evidence>
<dbReference type="EMBL" id="CACQ02005189">
    <property type="protein sequence ID" value="CCF42162.1"/>
    <property type="molecule type" value="Genomic_DNA"/>
</dbReference>